<gene>
    <name evidence="2" type="ORF">MARA_48120</name>
</gene>
<evidence type="ECO:0000313" key="3">
    <source>
        <dbReference type="Proteomes" id="UP000467428"/>
    </source>
</evidence>
<dbReference type="EMBL" id="AP022593">
    <property type="protein sequence ID" value="BBY51344.1"/>
    <property type="molecule type" value="Genomic_DNA"/>
</dbReference>
<dbReference type="InterPro" id="IPR001173">
    <property type="entry name" value="Glyco_trans_2-like"/>
</dbReference>
<evidence type="ECO:0000259" key="1">
    <source>
        <dbReference type="Pfam" id="PF00535"/>
    </source>
</evidence>
<dbReference type="Gene3D" id="3.90.550.10">
    <property type="entry name" value="Spore Coat Polysaccharide Biosynthesis Protein SpsA, Chain A"/>
    <property type="match status" value="1"/>
</dbReference>
<accession>A0A7I7S373</accession>
<dbReference type="AlphaFoldDB" id="A0A7I7S373"/>
<sequence>MNAPKRMLRPWRCLVYEQRNRFVGRSSLKENQRFHARELTRLRATLTSGCPRARVVAVVPTYNRPDGVVRAVESALAQTFRNLAVVVVDDGAGLPELPTDPRLVAVSLSRNTATLGLVRNIGIDLSDSEFIAFLDDDNVWTPEHVATAVSALDTDPGLSAVYTSVSRMRPDGTELDVLDSAFDRRRLRWDPYIDANSVVVRRSCNRGFSVLPRTKRTLPKEDWEYVWQLSRRGRIEHVPKVTVRYAINPDSFFTDWADDARV</sequence>
<feature type="domain" description="Glycosyltransferase 2-like" evidence="1">
    <location>
        <begin position="58"/>
        <end position="166"/>
    </location>
</feature>
<reference evidence="2 3" key="1">
    <citation type="journal article" date="2019" name="Emerg. Microbes Infect.">
        <title>Comprehensive subspecies identification of 175 nontuberculous mycobacteria species based on 7547 genomic profiles.</title>
        <authorList>
            <person name="Matsumoto Y."/>
            <person name="Kinjo T."/>
            <person name="Motooka D."/>
            <person name="Nabeya D."/>
            <person name="Jung N."/>
            <person name="Uechi K."/>
            <person name="Horii T."/>
            <person name="Iida T."/>
            <person name="Fujita J."/>
            <person name="Nakamura S."/>
        </authorList>
    </citation>
    <scope>NUCLEOTIDE SEQUENCE [LARGE SCALE GENOMIC DNA]</scope>
    <source>
        <strain evidence="2 3">JCM 18538</strain>
    </source>
</reference>
<dbReference type="KEGG" id="marz:MARA_48120"/>
<dbReference type="SUPFAM" id="SSF53448">
    <property type="entry name" value="Nucleotide-diphospho-sugar transferases"/>
    <property type="match status" value="1"/>
</dbReference>
<dbReference type="PANTHER" id="PTHR43685:SF2">
    <property type="entry name" value="GLYCOSYLTRANSFERASE 2-LIKE DOMAIN-CONTAINING PROTEIN"/>
    <property type="match status" value="1"/>
</dbReference>
<dbReference type="InterPro" id="IPR050834">
    <property type="entry name" value="Glycosyltransf_2"/>
</dbReference>
<protein>
    <recommendedName>
        <fullName evidence="1">Glycosyltransferase 2-like domain-containing protein</fullName>
    </recommendedName>
</protein>
<keyword evidence="3" id="KW-1185">Reference proteome</keyword>
<proteinExistence type="predicted"/>
<geneLocation type="plasmid" evidence="3">
    <name>pjcm18538 dna</name>
</geneLocation>
<dbReference type="RefSeq" id="WP_198339312.1">
    <property type="nucleotide sequence ID" value="NZ_AP022593.1"/>
</dbReference>
<dbReference type="Pfam" id="PF00535">
    <property type="entry name" value="Glycos_transf_2"/>
    <property type="match status" value="1"/>
</dbReference>
<dbReference type="Proteomes" id="UP000467428">
    <property type="component" value="Chromosome"/>
</dbReference>
<name>A0A7I7S373_9MYCO</name>
<dbReference type="CDD" id="cd00761">
    <property type="entry name" value="Glyco_tranf_GTA_type"/>
    <property type="match status" value="1"/>
</dbReference>
<evidence type="ECO:0000313" key="2">
    <source>
        <dbReference type="EMBL" id="BBY51344.1"/>
    </source>
</evidence>
<dbReference type="PANTHER" id="PTHR43685">
    <property type="entry name" value="GLYCOSYLTRANSFERASE"/>
    <property type="match status" value="1"/>
</dbReference>
<organism evidence="2 3">
    <name type="scientific">Mycolicibacterium arabiense</name>
    <dbReference type="NCBI Taxonomy" id="1286181"/>
    <lineage>
        <taxon>Bacteria</taxon>
        <taxon>Bacillati</taxon>
        <taxon>Actinomycetota</taxon>
        <taxon>Actinomycetes</taxon>
        <taxon>Mycobacteriales</taxon>
        <taxon>Mycobacteriaceae</taxon>
        <taxon>Mycolicibacterium</taxon>
    </lineage>
</organism>
<dbReference type="InterPro" id="IPR029044">
    <property type="entry name" value="Nucleotide-diphossugar_trans"/>
</dbReference>